<comment type="subcellular location">
    <subcellularLocation>
        <location evidence="1">Membrane</location>
        <topology evidence="1">Multi-pass membrane protein</topology>
    </subcellularLocation>
</comment>
<accession>A0A9K3LYG5</accession>
<feature type="transmembrane region" description="Helical" evidence="5">
    <location>
        <begin position="49"/>
        <end position="70"/>
    </location>
</feature>
<protein>
    <submittedName>
        <fullName evidence="7">NnrU nitric oxide reduction family protein</fullName>
    </submittedName>
</protein>
<reference evidence="7" key="2">
    <citation type="submission" date="2021-04" db="EMBL/GenBank/DDBJ databases">
        <authorList>
            <person name="Podell S."/>
        </authorList>
    </citation>
    <scope>NUCLEOTIDE SEQUENCE</scope>
    <source>
        <strain evidence="7">Hildebrandi</strain>
    </source>
</reference>
<name>A0A9K3LYG5_9STRA</name>
<feature type="transmembrane region" description="Helical" evidence="5">
    <location>
        <begin position="91"/>
        <end position="112"/>
    </location>
</feature>
<keyword evidence="8" id="KW-1185">Reference proteome</keyword>
<dbReference type="AlphaFoldDB" id="A0A9K3LYG5"/>
<dbReference type="Pfam" id="PF07298">
    <property type="entry name" value="NnrU"/>
    <property type="match status" value="1"/>
</dbReference>
<dbReference type="GO" id="GO:0016020">
    <property type="term" value="C:membrane"/>
    <property type="evidence" value="ECO:0007669"/>
    <property type="project" value="UniProtKB-SubCell"/>
</dbReference>
<keyword evidence="2 5" id="KW-0812">Transmembrane</keyword>
<keyword evidence="4 5" id="KW-0472">Membrane</keyword>
<sequence>MSFLVSAASRKSPLLRWAVGGWTFFILENTVLSENRTYLIDRLGDDQYHAVYGTCSTLASVSIGYAYWKIRTAKSIPSSLILWNKNARPPLVHLAVAWTCFSLGLVMASQVAPKLQIPVSIASQNGATQFQVRCPFDFSDKHRGNNSSNPFDTTTVRGLERITRHPGLWSFGLIGLGQSLMAWNVPLRIWWMGPAAVAWLGGWHTDSRFRRGMGGTLARSYDAQTSNVPFLAMIRGQQGTGCWDQLFLHEIKPLNAAIGIAASSLWILKKIR</sequence>
<feature type="domain" description="NnrU" evidence="6">
    <location>
        <begin position="32"/>
        <end position="230"/>
    </location>
</feature>
<evidence type="ECO:0000259" key="6">
    <source>
        <dbReference type="Pfam" id="PF07298"/>
    </source>
</evidence>
<evidence type="ECO:0000313" key="8">
    <source>
        <dbReference type="Proteomes" id="UP000693970"/>
    </source>
</evidence>
<reference evidence="7" key="1">
    <citation type="journal article" date="2021" name="Sci. Rep.">
        <title>Diploid genomic architecture of Nitzschia inconspicua, an elite biomass production diatom.</title>
        <authorList>
            <person name="Oliver A."/>
            <person name="Podell S."/>
            <person name="Pinowska A."/>
            <person name="Traller J.C."/>
            <person name="Smith S.R."/>
            <person name="McClure R."/>
            <person name="Beliaev A."/>
            <person name="Bohutskyi P."/>
            <person name="Hill E.A."/>
            <person name="Rabines A."/>
            <person name="Zheng H."/>
            <person name="Allen L.Z."/>
            <person name="Kuo A."/>
            <person name="Grigoriev I.V."/>
            <person name="Allen A.E."/>
            <person name="Hazlebeck D."/>
            <person name="Allen E.E."/>
        </authorList>
    </citation>
    <scope>NUCLEOTIDE SEQUENCE</scope>
    <source>
        <strain evidence="7">Hildebrandi</strain>
    </source>
</reference>
<dbReference type="InterPro" id="IPR009915">
    <property type="entry name" value="NnrU_dom"/>
</dbReference>
<evidence type="ECO:0000256" key="1">
    <source>
        <dbReference type="ARBA" id="ARBA00004141"/>
    </source>
</evidence>
<dbReference type="Proteomes" id="UP000693970">
    <property type="component" value="Unassembled WGS sequence"/>
</dbReference>
<evidence type="ECO:0000313" key="7">
    <source>
        <dbReference type="EMBL" id="KAG7370607.1"/>
    </source>
</evidence>
<evidence type="ECO:0000256" key="3">
    <source>
        <dbReference type="ARBA" id="ARBA00022989"/>
    </source>
</evidence>
<dbReference type="OrthoDB" id="41527at2759"/>
<evidence type="ECO:0000256" key="5">
    <source>
        <dbReference type="SAM" id="Phobius"/>
    </source>
</evidence>
<evidence type="ECO:0000256" key="4">
    <source>
        <dbReference type="ARBA" id="ARBA00023136"/>
    </source>
</evidence>
<evidence type="ECO:0000256" key="2">
    <source>
        <dbReference type="ARBA" id="ARBA00022692"/>
    </source>
</evidence>
<gene>
    <name evidence="7" type="ORF">IV203_019177</name>
</gene>
<dbReference type="EMBL" id="JAGRRH010000004">
    <property type="protein sequence ID" value="KAG7370607.1"/>
    <property type="molecule type" value="Genomic_DNA"/>
</dbReference>
<comment type="caution">
    <text evidence="7">The sequence shown here is derived from an EMBL/GenBank/DDBJ whole genome shotgun (WGS) entry which is preliminary data.</text>
</comment>
<organism evidence="7 8">
    <name type="scientific">Nitzschia inconspicua</name>
    <dbReference type="NCBI Taxonomy" id="303405"/>
    <lineage>
        <taxon>Eukaryota</taxon>
        <taxon>Sar</taxon>
        <taxon>Stramenopiles</taxon>
        <taxon>Ochrophyta</taxon>
        <taxon>Bacillariophyta</taxon>
        <taxon>Bacillariophyceae</taxon>
        <taxon>Bacillariophycidae</taxon>
        <taxon>Bacillariales</taxon>
        <taxon>Bacillariaceae</taxon>
        <taxon>Nitzschia</taxon>
    </lineage>
</organism>
<keyword evidence="3 5" id="KW-1133">Transmembrane helix</keyword>
<proteinExistence type="predicted"/>